<sequence>MAKLVYCVMIGKCLHPIMALQAILVHSTAQGGTIHKFPAKQGERFLGCYLGTCKFSNNIAEATADLASLEPSVKKSES</sequence>
<organism evidence="1 2">
    <name type="scientific">Prochlorococcus marinus (strain MIT 9313)</name>
    <dbReference type="NCBI Taxonomy" id="74547"/>
    <lineage>
        <taxon>Bacteria</taxon>
        <taxon>Bacillati</taxon>
        <taxon>Cyanobacteriota</taxon>
        <taxon>Cyanophyceae</taxon>
        <taxon>Synechococcales</taxon>
        <taxon>Prochlorococcaceae</taxon>
        <taxon>Prochlorococcus</taxon>
    </lineage>
</organism>
<dbReference type="EMBL" id="BX548175">
    <property type="protein sequence ID" value="CAX31971.1"/>
    <property type="molecule type" value="Genomic_DNA"/>
</dbReference>
<dbReference type="Proteomes" id="UP000001423">
    <property type="component" value="Chromosome"/>
</dbReference>
<evidence type="ECO:0000313" key="1">
    <source>
        <dbReference type="EMBL" id="CAX31971.1"/>
    </source>
</evidence>
<proteinExistence type="predicted"/>
<keyword evidence="2" id="KW-1185">Reference proteome</keyword>
<accession>B9ERS1</accession>
<protein>
    <submittedName>
        <fullName evidence="1">Uncharacterized protein</fullName>
    </submittedName>
</protein>
<dbReference type="KEGG" id="pmt:PMT_2453"/>
<dbReference type="eggNOG" id="ENOG5030RIF">
    <property type="taxonomic scope" value="Bacteria"/>
</dbReference>
<name>B9ERS1_PROMM</name>
<dbReference type="HOGENOM" id="CLU_2619203_0_0_3"/>
<evidence type="ECO:0000313" key="2">
    <source>
        <dbReference type="Proteomes" id="UP000001423"/>
    </source>
</evidence>
<gene>
    <name evidence="1" type="ordered locus">PMT_2453</name>
</gene>
<reference evidence="1 2" key="1">
    <citation type="journal article" date="2003" name="Nature">
        <title>Genome divergence in two Prochlorococcus ecotypes reflects oceanic niche differentiation.</title>
        <authorList>
            <person name="Rocap G."/>
            <person name="Larimer F.W."/>
            <person name="Lamerdin J.E."/>
            <person name="Malfatti S."/>
            <person name="Chain P."/>
            <person name="Ahlgren N.A."/>
            <person name="Arellano A."/>
            <person name="Coleman M."/>
            <person name="Hauser L."/>
            <person name="Hess W.R."/>
            <person name="Johnson Z.I."/>
            <person name="Land M.L."/>
            <person name="Lindell D."/>
            <person name="Post A.F."/>
            <person name="Regala W."/>
            <person name="Shah M."/>
            <person name="Shaw S.L."/>
            <person name="Steglich C."/>
            <person name="Sullivan M.B."/>
            <person name="Ting C.S."/>
            <person name="Tolonen A."/>
            <person name="Webb E.A."/>
            <person name="Zinser E.R."/>
            <person name="Chisholm S.W."/>
        </authorList>
    </citation>
    <scope>NUCLEOTIDE SEQUENCE [LARGE SCALE GENOMIC DNA]</scope>
    <source>
        <strain evidence="2">MIT 9313</strain>
    </source>
</reference>
<dbReference type="AlphaFoldDB" id="B9ERS1"/>